<keyword evidence="5" id="KW-0498">Mitosis</keyword>
<comment type="similarity">
    <text evidence="1">Belongs to the WD repeat CDC20/Fizzy family.</text>
</comment>
<evidence type="ECO:0000313" key="10">
    <source>
        <dbReference type="Proteomes" id="UP000436088"/>
    </source>
</evidence>
<dbReference type="AlphaFoldDB" id="A0A6A3B719"/>
<dbReference type="PANTHER" id="PTHR19918:SF36">
    <property type="entry name" value="PROTEIN FIZZY-RELATED 3"/>
    <property type="match status" value="1"/>
</dbReference>
<keyword evidence="6" id="KW-0131">Cell cycle</keyword>
<dbReference type="GO" id="GO:0016567">
    <property type="term" value="P:protein ubiquitination"/>
    <property type="evidence" value="ECO:0007669"/>
    <property type="project" value="UniProtKB-UniPathway"/>
</dbReference>
<reference evidence="9" key="1">
    <citation type="submission" date="2019-09" db="EMBL/GenBank/DDBJ databases">
        <title>Draft genome information of white flower Hibiscus syriacus.</title>
        <authorList>
            <person name="Kim Y.-M."/>
        </authorList>
    </citation>
    <scope>NUCLEOTIDE SEQUENCE [LARGE SCALE GENOMIC DNA]</scope>
    <source>
        <strain evidence="9">YM2019G1</strain>
    </source>
</reference>
<dbReference type="PROSITE" id="PS50082">
    <property type="entry name" value="WD_REPEATS_2"/>
    <property type="match status" value="1"/>
</dbReference>
<dbReference type="GO" id="GO:0005680">
    <property type="term" value="C:anaphase-promoting complex"/>
    <property type="evidence" value="ECO:0007669"/>
    <property type="project" value="TreeGrafter"/>
</dbReference>
<dbReference type="InterPro" id="IPR033010">
    <property type="entry name" value="Cdc20/Fizzy"/>
</dbReference>
<evidence type="ECO:0000256" key="5">
    <source>
        <dbReference type="ARBA" id="ARBA00022776"/>
    </source>
</evidence>
<dbReference type="GO" id="GO:0031145">
    <property type="term" value="P:anaphase-promoting complex-dependent catabolic process"/>
    <property type="evidence" value="ECO:0007669"/>
    <property type="project" value="TreeGrafter"/>
</dbReference>
<feature type="domain" description="CDC20/Fizzy WD40" evidence="8">
    <location>
        <begin position="45"/>
        <end position="198"/>
    </location>
</feature>
<proteinExistence type="inferred from homology"/>
<dbReference type="InterPro" id="IPR056150">
    <property type="entry name" value="WD40_CDC20-Fz"/>
</dbReference>
<evidence type="ECO:0000256" key="7">
    <source>
        <dbReference type="PROSITE-ProRule" id="PRU00221"/>
    </source>
</evidence>
<dbReference type="Proteomes" id="UP000436088">
    <property type="component" value="Unassembled WGS sequence"/>
</dbReference>
<comment type="caution">
    <text evidence="9">The sequence shown here is derived from an EMBL/GenBank/DDBJ whole genome shotgun (WGS) entry which is preliminary data.</text>
</comment>
<dbReference type="GO" id="GO:1990757">
    <property type="term" value="F:ubiquitin ligase activator activity"/>
    <property type="evidence" value="ECO:0007669"/>
    <property type="project" value="TreeGrafter"/>
</dbReference>
<dbReference type="InterPro" id="IPR015943">
    <property type="entry name" value="WD40/YVTN_repeat-like_dom_sf"/>
</dbReference>
<keyword evidence="3" id="KW-0132">Cell division</keyword>
<dbReference type="EMBL" id="VEPZ02000902">
    <property type="protein sequence ID" value="KAE8712083.1"/>
    <property type="molecule type" value="Genomic_DNA"/>
</dbReference>
<dbReference type="UniPathway" id="UPA00143"/>
<protein>
    <submittedName>
        <fullName evidence="9">Fizzy-related protein-like protein</fullName>
    </submittedName>
</protein>
<dbReference type="GO" id="GO:0051301">
    <property type="term" value="P:cell division"/>
    <property type="evidence" value="ECO:0007669"/>
    <property type="project" value="UniProtKB-KW"/>
</dbReference>
<feature type="repeat" description="WD" evidence="7">
    <location>
        <begin position="69"/>
        <end position="110"/>
    </location>
</feature>
<dbReference type="InterPro" id="IPR036322">
    <property type="entry name" value="WD40_repeat_dom_sf"/>
</dbReference>
<dbReference type="InterPro" id="IPR001680">
    <property type="entry name" value="WD40_rpt"/>
</dbReference>
<evidence type="ECO:0000256" key="3">
    <source>
        <dbReference type="ARBA" id="ARBA00022618"/>
    </source>
</evidence>
<evidence type="ECO:0000259" key="8">
    <source>
        <dbReference type="Pfam" id="PF24807"/>
    </source>
</evidence>
<dbReference type="GO" id="GO:0010997">
    <property type="term" value="F:anaphase-promoting complex binding"/>
    <property type="evidence" value="ECO:0007669"/>
    <property type="project" value="InterPro"/>
</dbReference>
<organism evidence="9 10">
    <name type="scientific">Hibiscus syriacus</name>
    <name type="common">Rose of Sharon</name>
    <dbReference type="NCBI Taxonomy" id="106335"/>
    <lineage>
        <taxon>Eukaryota</taxon>
        <taxon>Viridiplantae</taxon>
        <taxon>Streptophyta</taxon>
        <taxon>Embryophyta</taxon>
        <taxon>Tracheophyta</taxon>
        <taxon>Spermatophyta</taxon>
        <taxon>Magnoliopsida</taxon>
        <taxon>eudicotyledons</taxon>
        <taxon>Gunneridae</taxon>
        <taxon>Pentapetalae</taxon>
        <taxon>rosids</taxon>
        <taxon>malvids</taxon>
        <taxon>Malvales</taxon>
        <taxon>Malvaceae</taxon>
        <taxon>Malvoideae</taxon>
        <taxon>Hibiscus</taxon>
    </lineage>
</organism>
<evidence type="ECO:0000256" key="2">
    <source>
        <dbReference type="ARBA" id="ARBA00022574"/>
    </source>
</evidence>
<gene>
    <name evidence="9" type="ORF">F3Y22_tig00110264pilonHSYRG00257</name>
</gene>
<evidence type="ECO:0000313" key="9">
    <source>
        <dbReference type="EMBL" id="KAE8712083.1"/>
    </source>
</evidence>
<dbReference type="PROSITE" id="PS50294">
    <property type="entry name" value="WD_REPEATS_REGION"/>
    <property type="match status" value="1"/>
</dbReference>
<dbReference type="SMART" id="SM00320">
    <property type="entry name" value="WD40"/>
    <property type="match status" value="2"/>
</dbReference>
<dbReference type="SUPFAM" id="SSF50978">
    <property type="entry name" value="WD40 repeat-like"/>
    <property type="match status" value="1"/>
</dbReference>
<dbReference type="Pfam" id="PF24807">
    <property type="entry name" value="WD40_CDC20-Fz"/>
    <property type="match status" value="1"/>
</dbReference>
<sequence>MGVKVEREFHRLSVFFTLDLGQTAKAHSFLACATSSRLVPSRFDLCIGEWDHNILQHDLRVSNNYVSKLIGHKSEVCGLKWSHDDRELTSGGNDNQLLVWNQHSQQPVLKLTEHTAAVKAIAWSPHQSNLVPSGGRTADSCIRFWNTTNGHQLNNIDTRSQVCNLSWSKNVNDLVSTHGYSQNQVMVWKYPSMAKVDTNRT</sequence>
<keyword evidence="2 7" id="KW-0853">WD repeat</keyword>
<dbReference type="GO" id="GO:1905786">
    <property type="term" value="P:positive regulation of anaphase-promoting complex-dependent catabolic process"/>
    <property type="evidence" value="ECO:0007669"/>
    <property type="project" value="TreeGrafter"/>
</dbReference>
<evidence type="ECO:0000256" key="4">
    <source>
        <dbReference type="ARBA" id="ARBA00022737"/>
    </source>
</evidence>
<dbReference type="PANTHER" id="PTHR19918">
    <property type="entry name" value="CELL DIVISION CYCLE 20 CDC20 FIZZY -RELATED"/>
    <property type="match status" value="1"/>
</dbReference>
<keyword evidence="4" id="KW-0677">Repeat</keyword>
<dbReference type="Gene3D" id="2.130.10.10">
    <property type="entry name" value="YVTN repeat-like/Quinoprotein amine dehydrogenase"/>
    <property type="match status" value="1"/>
</dbReference>
<name>A0A6A3B719_HIBSY</name>
<evidence type="ECO:0000256" key="1">
    <source>
        <dbReference type="ARBA" id="ARBA00006445"/>
    </source>
</evidence>
<keyword evidence="10" id="KW-1185">Reference proteome</keyword>
<accession>A0A6A3B719</accession>
<evidence type="ECO:0000256" key="6">
    <source>
        <dbReference type="ARBA" id="ARBA00023306"/>
    </source>
</evidence>